<keyword evidence="3" id="KW-1185">Reference proteome</keyword>
<dbReference type="OrthoDB" id="9810153at2"/>
<feature type="chain" id="PRO_5016685292" evidence="1">
    <location>
        <begin position="29"/>
        <end position="295"/>
    </location>
</feature>
<keyword evidence="1" id="KW-0732">Signal</keyword>
<evidence type="ECO:0000313" key="2">
    <source>
        <dbReference type="EMBL" id="RAL26762.1"/>
    </source>
</evidence>
<sequence>MKRWKKLSITFLSFILALVLLLPISAFADQAETVVTLGKDLSQEQRNAILNEMNVDANQAQIIDVTNQEEHQYLGKYLDKQTIGSRAISSAKISLNKSQGGISVKTKNITVVTNSMYANAAITAGIKDADLYVTAPFPVSGTAGLTGIIKAFEQATGQKIDDNKKDVASEEIVRTSQLAKEIGDGNKAAQFINRLKEEIAKEQPKTADEYKNIIINISNEFNINLNNQTIDQLISYAQNFASLNIDLDTLTDQLSKLRGDISNVLQSKEAQGLFATIGQWFEDLFSAIGDFFSSK</sequence>
<organism evidence="2 3">
    <name type="scientific">Thermoflavimicrobium daqui</name>
    <dbReference type="NCBI Taxonomy" id="2137476"/>
    <lineage>
        <taxon>Bacteria</taxon>
        <taxon>Bacillati</taxon>
        <taxon>Bacillota</taxon>
        <taxon>Bacilli</taxon>
        <taxon>Bacillales</taxon>
        <taxon>Thermoactinomycetaceae</taxon>
        <taxon>Thermoflavimicrobium</taxon>
    </lineage>
</organism>
<dbReference type="InterPro" id="IPR009343">
    <property type="entry name" value="DUF1002"/>
</dbReference>
<reference evidence="2 3" key="1">
    <citation type="submission" date="2018-06" db="EMBL/GenBank/DDBJ databases">
        <title>Thermoflavimicrobium daqus sp. nov., a thermophilic microbe isolated from Moutai-flavour Daqu.</title>
        <authorList>
            <person name="Wang X."/>
            <person name="Zhou H."/>
        </authorList>
    </citation>
    <scope>NUCLEOTIDE SEQUENCE [LARGE SCALE GENOMIC DNA]</scope>
    <source>
        <strain evidence="2 3">FBKL4.011</strain>
    </source>
</reference>
<evidence type="ECO:0000313" key="3">
    <source>
        <dbReference type="Proteomes" id="UP000251213"/>
    </source>
</evidence>
<comment type="caution">
    <text evidence="2">The sequence shown here is derived from an EMBL/GenBank/DDBJ whole genome shotgun (WGS) entry which is preliminary data.</text>
</comment>
<dbReference type="RefSeq" id="WP_113657367.1">
    <property type="nucleotide sequence ID" value="NZ_KZ845663.1"/>
</dbReference>
<name>A0A364K964_9BACL</name>
<gene>
    <name evidence="2" type="ORF">DL897_01535</name>
</gene>
<dbReference type="EMBL" id="QJKK01000001">
    <property type="protein sequence ID" value="RAL26762.1"/>
    <property type="molecule type" value="Genomic_DNA"/>
</dbReference>
<dbReference type="AlphaFoldDB" id="A0A364K964"/>
<protein>
    <submittedName>
        <fullName evidence="2">DUF1002 domain-containing protein</fullName>
    </submittedName>
</protein>
<dbReference type="Pfam" id="PF06207">
    <property type="entry name" value="DUF1002"/>
    <property type="match status" value="1"/>
</dbReference>
<evidence type="ECO:0000256" key="1">
    <source>
        <dbReference type="SAM" id="SignalP"/>
    </source>
</evidence>
<reference evidence="2 3" key="2">
    <citation type="submission" date="2018-06" db="EMBL/GenBank/DDBJ databases">
        <authorList>
            <person name="Zhirakovskaya E."/>
        </authorList>
    </citation>
    <scope>NUCLEOTIDE SEQUENCE [LARGE SCALE GENOMIC DNA]</scope>
    <source>
        <strain evidence="2 3">FBKL4.011</strain>
    </source>
</reference>
<proteinExistence type="predicted"/>
<accession>A0A364K964</accession>
<feature type="signal peptide" evidence="1">
    <location>
        <begin position="1"/>
        <end position="28"/>
    </location>
</feature>
<dbReference type="Proteomes" id="UP000251213">
    <property type="component" value="Unassembled WGS sequence"/>
</dbReference>